<sequence>MTTLVSRYDGIVCDLDGVVYKGTDAVPHAVEALGGARTAGTRIVYATNNASRPPREVADQLGSLGLTLVPTDVVTSSQAGAHTLAAELPAGAPVLAVGGEGVTLALAEVGLRAVRPGDPAVKSGVRAVLQGLGRDVTWTDLAEAAFAIQGGARWVATNADTTLPTHRGLAPGNGALVGVVRHAVAVDPVVVGKPESPLYMLAARVLGTDIAKTLAIGDRLDTDLAGAVNTGMDSLYVATGVSSPRDVALAGPAERPRYLARDLRALHRPYVAAEPASDGWFECDGARARVADGKIETQGSAGADARLRVVVAACWAAADAGDDLSTIEDSQWQQALERTETT</sequence>
<dbReference type="NCBIfam" id="TIGR01460">
    <property type="entry name" value="HAD-SF-IIA"/>
    <property type="match status" value="1"/>
</dbReference>
<keyword evidence="1" id="KW-0378">Hydrolase</keyword>
<dbReference type="PANTHER" id="PTHR19288:SF95">
    <property type="entry name" value="D-GLYCEROL 3-PHOSPHATE PHOSPHATASE"/>
    <property type="match status" value="1"/>
</dbReference>
<dbReference type="Gene3D" id="3.40.50.1000">
    <property type="entry name" value="HAD superfamily/HAD-like"/>
    <property type="match status" value="2"/>
</dbReference>
<dbReference type="InterPro" id="IPR023214">
    <property type="entry name" value="HAD_sf"/>
</dbReference>
<protein>
    <submittedName>
        <fullName evidence="1">Putative hydrolase</fullName>
    </submittedName>
</protein>
<accession>K6WX11</accession>
<dbReference type="SUPFAM" id="SSF56784">
    <property type="entry name" value="HAD-like"/>
    <property type="match status" value="1"/>
</dbReference>
<dbReference type="Pfam" id="PF13242">
    <property type="entry name" value="Hydrolase_like"/>
    <property type="match status" value="1"/>
</dbReference>
<dbReference type="Proteomes" id="UP000008366">
    <property type="component" value="Unassembled WGS sequence"/>
</dbReference>
<dbReference type="AlphaFoldDB" id="K6WX11"/>
<dbReference type="RefSeq" id="WP_006594863.1">
    <property type="nucleotide sequence ID" value="NZ_BAHD01000128.1"/>
</dbReference>
<evidence type="ECO:0000313" key="2">
    <source>
        <dbReference type="Proteomes" id="UP000008366"/>
    </source>
</evidence>
<organism evidence="1 2">
    <name type="scientific">Kineosphaera limosa NBRC 100340</name>
    <dbReference type="NCBI Taxonomy" id="1184609"/>
    <lineage>
        <taxon>Bacteria</taxon>
        <taxon>Bacillati</taxon>
        <taxon>Actinomycetota</taxon>
        <taxon>Actinomycetes</taxon>
        <taxon>Micrococcales</taxon>
        <taxon>Dermatophilaceae</taxon>
        <taxon>Kineosphaera</taxon>
    </lineage>
</organism>
<comment type="caution">
    <text evidence="1">The sequence shown here is derived from an EMBL/GenBank/DDBJ whole genome shotgun (WGS) entry which is preliminary data.</text>
</comment>
<name>K6WX11_9MICO</name>
<gene>
    <name evidence="1" type="ORF">KILIM_128_00050</name>
</gene>
<evidence type="ECO:0000313" key="1">
    <source>
        <dbReference type="EMBL" id="GAB98331.1"/>
    </source>
</evidence>
<dbReference type="PANTHER" id="PTHR19288">
    <property type="entry name" value="4-NITROPHENYLPHOSPHATASE-RELATED"/>
    <property type="match status" value="1"/>
</dbReference>
<keyword evidence="2" id="KW-1185">Reference proteome</keyword>
<dbReference type="eggNOG" id="COG0647">
    <property type="taxonomic scope" value="Bacteria"/>
</dbReference>
<dbReference type="Pfam" id="PF13344">
    <property type="entry name" value="Hydrolase_6"/>
    <property type="match status" value="1"/>
</dbReference>
<dbReference type="InterPro" id="IPR036412">
    <property type="entry name" value="HAD-like_sf"/>
</dbReference>
<proteinExistence type="predicted"/>
<dbReference type="GO" id="GO:0016791">
    <property type="term" value="F:phosphatase activity"/>
    <property type="evidence" value="ECO:0007669"/>
    <property type="project" value="TreeGrafter"/>
</dbReference>
<dbReference type="EMBL" id="BAHD01000128">
    <property type="protein sequence ID" value="GAB98331.1"/>
    <property type="molecule type" value="Genomic_DNA"/>
</dbReference>
<reference evidence="1 2" key="1">
    <citation type="submission" date="2012-08" db="EMBL/GenBank/DDBJ databases">
        <title>Whole genome shotgun sequence of Kineosphaera limosa NBRC 100340.</title>
        <authorList>
            <person name="Yoshida I."/>
            <person name="Isaki S."/>
            <person name="Hosoyama A."/>
            <person name="Tsuchikane K."/>
            <person name="Katsumata H."/>
            <person name="Ando Y."/>
            <person name="Ohji S."/>
            <person name="Hamada M."/>
            <person name="Tamura T."/>
            <person name="Yamazoe A."/>
            <person name="Yamazaki S."/>
            <person name="Fujita N."/>
        </authorList>
    </citation>
    <scope>NUCLEOTIDE SEQUENCE [LARGE SCALE GENOMIC DNA]</scope>
    <source>
        <strain evidence="1 2">NBRC 100340</strain>
    </source>
</reference>
<dbReference type="InterPro" id="IPR006357">
    <property type="entry name" value="HAD-SF_hydro_IIA"/>
</dbReference>
<dbReference type="OrthoDB" id="3400930at2"/>
<dbReference type="STRING" id="1184609.KILIM_128_00050"/>
<dbReference type="GO" id="GO:0005737">
    <property type="term" value="C:cytoplasm"/>
    <property type="evidence" value="ECO:0007669"/>
    <property type="project" value="TreeGrafter"/>
</dbReference>